<dbReference type="Pfam" id="PF00753">
    <property type="entry name" value="Lactamase_B"/>
    <property type="match status" value="1"/>
</dbReference>
<proteinExistence type="predicted"/>
<dbReference type="PANTHER" id="PTHR43084">
    <property type="entry name" value="PERSULFIDE DIOXYGENASE ETHE1"/>
    <property type="match status" value="1"/>
</dbReference>
<dbReference type="Proteomes" id="UP000614221">
    <property type="component" value="Unassembled WGS sequence"/>
</dbReference>
<dbReference type="AlphaFoldDB" id="A0A830EF56"/>
<reference evidence="3" key="1">
    <citation type="journal article" date="2014" name="Int. J. Syst. Evol. Microbiol.">
        <title>Complete genome sequence of Corynebacterium casei LMG S-19264T (=DSM 44701T), isolated from a smear-ripened cheese.</title>
        <authorList>
            <consortium name="US DOE Joint Genome Institute (JGI-PGF)"/>
            <person name="Walter F."/>
            <person name="Albersmeier A."/>
            <person name="Kalinowski J."/>
            <person name="Ruckert C."/>
        </authorList>
    </citation>
    <scope>NUCLEOTIDE SEQUENCE</scope>
    <source>
        <strain evidence="3">JCM 19018</strain>
    </source>
</reference>
<dbReference type="InterPro" id="IPR044528">
    <property type="entry name" value="POD-like_MBL-fold"/>
</dbReference>
<dbReference type="InterPro" id="IPR036866">
    <property type="entry name" value="RibonucZ/Hydroxyglut_hydro"/>
</dbReference>
<comment type="caution">
    <text evidence="3">The sequence shown here is derived from an EMBL/GenBank/DDBJ whole genome shotgun (WGS) entry which is preliminary data.</text>
</comment>
<dbReference type="GO" id="GO:0070813">
    <property type="term" value="P:hydrogen sulfide metabolic process"/>
    <property type="evidence" value="ECO:0007669"/>
    <property type="project" value="TreeGrafter"/>
</dbReference>
<protein>
    <submittedName>
        <fullName evidence="3">MBL fold metallo-hydrolase</fullName>
    </submittedName>
</protein>
<dbReference type="SMART" id="SM00450">
    <property type="entry name" value="RHOD"/>
    <property type="match status" value="1"/>
</dbReference>
<dbReference type="Gene3D" id="3.40.250.10">
    <property type="entry name" value="Rhodanese-like domain"/>
    <property type="match status" value="1"/>
</dbReference>
<evidence type="ECO:0000313" key="4">
    <source>
        <dbReference type="Proteomes" id="UP000614221"/>
    </source>
</evidence>
<dbReference type="SMART" id="SM00849">
    <property type="entry name" value="Lactamase_B"/>
    <property type="match status" value="1"/>
</dbReference>
<gene>
    <name evidence="3" type="ORF">GCM10009067_03610</name>
</gene>
<dbReference type="PANTHER" id="PTHR43084:SF1">
    <property type="entry name" value="PERSULFIDE DIOXYGENASE ETHE1, MITOCHONDRIAL"/>
    <property type="match status" value="1"/>
</dbReference>
<name>A0A830EF56_9EURY</name>
<feature type="domain" description="Rhodanese" evidence="2">
    <location>
        <begin position="26"/>
        <end position="126"/>
    </location>
</feature>
<dbReference type="CDD" id="cd07724">
    <property type="entry name" value="POD-like_MBL-fold"/>
    <property type="match status" value="1"/>
</dbReference>
<sequence length="392" mass="41852">MVEDYPDPPTDPLSLSAAALQAKLDTGESVRLLDVRDRDEYEQWRIRGEAVTATQLPFTKFLQAKVTGEVDDVVAEVAGTGPITVVCGRGEASAFVAGLLTEHGVEAQNLSDGMEGWARLYEAREIPCDTATVLQYRRPSSGCLGYMIVSDGSAAVIDPLQAFTDRYVADAADRDASVTHAIDTHVHADHISGVRRLAEEIDAEPILSERAVARGVDDVTALADDESLQVGSATLEPHPLPGHTTGMTGFIIGDVLLAGDSVFLDSVARPDLEAGADGARDLARDLHRTLTDRLGELPDKTRVAPGHYSEATVPADDGTFTATLGTLRDRLPGFAMDREAFVEYVCDDIPPRPANFERVIAINLGTETADDDTAFDLELGPNNCAAAPSDVV</sequence>
<dbReference type="GO" id="GO:0016787">
    <property type="term" value="F:hydrolase activity"/>
    <property type="evidence" value="ECO:0007669"/>
    <property type="project" value="UniProtKB-KW"/>
</dbReference>
<keyword evidence="3" id="KW-0378">Hydrolase</keyword>
<evidence type="ECO:0000313" key="3">
    <source>
        <dbReference type="EMBL" id="GGK54355.1"/>
    </source>
</evidence>
<organism evidence="3 4">
    <name type="scientific">Haloarcula sebkhae</name>
    <dbReference type="NCBI Taxonomy" id="932660"/>
    <lineage>
        <taxon>Archaea</taxon>
        <taxon>Methanobacteriati</taxon>
        <taxon>Methanobacteriota</taxon>
        <taxon>Stenosarchaea group</taxon>
        <taxon>Halobacteria</taxon>
        <taxon>Halobacteriales</taxon>
        <taxon>Haloarculaceae</taxon>
        <taxon>Haloarcula</taxon>
    </lineage>
</organism>
<dbReference type="InterPro" id="IPR036873">
    <property type="entry name" value="Rhodanese-like_dom_sf"/>
</dbReference>
<dbReference type="GO" id="GO:0006749">
    <property type="term" value="P:glutathione metabolic process"/>
    <property type="evidence" value="ECO:0007669"/>
    <property type="project" value="InterPro"/>
</dbReference>
<dbReference type="RefSeq" id="WP_188974867.1">
    <property type="nucleotide sequence ID" value="NZ_BMPD01000001.1"/>
</dbReference>
<dbReference type="OrthoDB" id="9180at2157"/>
<dbReference type="EMBL" id="BMPD01000001">
    <property type="protein sequence ID" value="GGK54355.1"/>
    <property type="molecule type" value="Genomic_DNA"/>
</dbReference>
<accession>A0A830EF56</accession>
<dbReference type="GO" id="GO:0046872">
    <property type="term" value="F:metal ion binding"/>
    <property type="evidence" value="ECO:0007669"/>
    <property type="project" value="UniProtKB-KW"/>
</dbReference>
<dbReference type="Pfam" id="PF00581">
    <property type="entry name" value="Rhodanese"/>
    <property type="match status" value="1"/>
</dbReference>
<evidence type="ECO:0000256" key="1">
    <source>
        <dbReference type="ARBA" id="ARBA00022723"/>
    </source>
</evidence>
<reference evidence="3" key="2">
    <citation type="submission" date="2020-09" db="EMBL/GenBank/DDBJ databases">
        <authorList>
            <person name="Sun Q."/>
            <person name="Ohkuma M."/>
        </authorList>
    </citation>
    <scope>NUCLEOTIDE SEQUENCE</scope>
    <source>
        <strain evidence="3">JCM 19018</strain>
    </source>
</reference>
<dbReference type="InterPro" id="IPR001279">
    <property type="entry name" value="Metallo-B-lactamas"/>
</dbReference>
<evidence type="ECO:0000259" key="2">
    <source>
        <dbReference type="PROSITE" id="PS50206"/>
    </source>
</evidence>
<dbReference type="GO" id="GO:0050313">
    <property type="term" value="F:sulfur dioxygenase activity"/>
    <property type="evidence" value="ECO:0007669"/>
    <property type="project" value="InterPro"/>
</dbReference>
<dbReference type="SUPFAM" id="SSF56281">
    <property type="entry name" value="Metallo-hydrolase/oxidoreductase"/>
    <property type="match status" value="1"/>
</dbReference>
<dbReference type="SUPFAM" id="SSF52821">
    <property type="entry name" value="Rhodanese/Cell cycle control phosphatase"/>
    <property type="match status" value="1"/>
</dbReference>
<keyword evidence="1" id="KW-0479">Metal-binding</keyword>
<dbReference type="InterPro" id="IPR001763">
    <property type="entry name" value="Rhodanese-like_dom"/>
</dbReference>
<dbReference type="InterPro" id="IPR051682">
    <property type="entry name" value="Mito_Persulfide_Diox"/>
</dbReference>
<dbReference type="PROSITE" id="PS50206">
    <property type="entry name" value="RHODANESE_3"/>
    <property type="match status" value="1"/>
</dbReference>
<dbReference type="Gene3D" id="3.60.15.10">
    <property type="entry name" value="Ribonuclease Z/Hydroxyacylglutathione hydrolase-like"/>
    <property type="match status" value="1"/>
</dbReference>